<dbReference type="EMBL" id="JAHHHD010000014">
    <property type="protein sequence ID" value="MBW4659721.1"/>
    <property type="molecule type" value="Genomic_DNA"/>
</dbReference>
<reference evidence="1" key="1">
    <citation type="submission" date="2021-05" db="EMBL/GenBank/DDBJ databases">
        <authorList>
            <person name="Pietrasiak N."/>
            <person name="Ward R."/>
            <person name="Stajich J.E."/>
            <person name="Kurbessoian T."/>
        </authorList>
    </citation>
    <scope>NUCLEOTIDE SEQUENCE</scope>
    <source>
        <strain evidence="1">UHER 2000/2452</strain>
    </source>
</reference>
<accession>A0A951UMJ4</accession>
<evidence type="ECO:0000313" key="2">
    <source>
        <dbReference type="Proteomes" id="UP000757435"/>
    </source>
</evidence>
<evidence type="ECO:0000313" key="1">
    <source>
        <dbReference type="EMBL" id="MBW4659721.1"/>
    </source>
</evidence>
<organism evidence="1 2">
    <name type="scientific">Drouetiella hepatica Uher 2000/2452</name>
    <dbReference type="NCBI Taxonomy" id="904376"/>
    <lineage>
        <taxon>Bacteria</taxon>
        <taxon>Bacillati</taxon>
        <taxon>Cyanobacteriota</taxon>
        <taxon>Cyanophyceae</taxon>
        <taxon>Oculatellales</taxon>
        <taxon>Oculatellaceae</taxon>
        <taxon>Drouetiella</taxon>
    </lineage>
</organism>
<dbReference type="AlphaFoldDB" id="A0A951UMJ4"/>
<name>A0A951UMJ4_9CYAN</name>
<gene>
    <name evidence="1" type="ORF">KME15_13675</name>
</gene>
<proteinExistence type="predicted"/>
<protein>
    <submittedName>
        <fullName evidence="1">Uncharacterized protein</fullName>
    </submittedName>
</protein>
<dbReference type="Proteomes" id="UP000757435">
    <property type="component" value="Unassembled WGS sequence"/>
</dbReference>
<sequence length="257" mass="28453">MTSITLNQETFISLLQQEFESLSIPHAPVRRRGAENGAGISSASGAIEGVFELLTDGVIDRKEALTELAEAAIEIASSLYASGAEHQVWRRWSAIAAFGLFLTDQIYQSILYTILAEEWEFLRIIPLTGDVSKQISAQVIWLLVGGHLMSELPKTGRHSERKAWLKLAQSIPAGQHDVTEAALKDIADFWMAELEDSWMNYEPGDYPDFNPEACAVVALARHNGFVPTSFTSEQYRFLEAGLAISEPPSLYSTIFLC</sequence>
<reference evidence="1" key="2">
    <citation type="journal article" date="2022" name="Microbiol. Resour. Announc.">
        <title>Metagenome Sequencing to Explore Phylogenomics of Terrestrial Cyanobacteria.</title>
        <authorList>
            <person name="Ward R.D."/>
            <person name="Stajich J.E."/>
            <person name="Johansen J.R."/>
            <person name="Huntemann M."/>
            <person name="Clum A."/>
            <person name="Foster B."/>
            <person name="Foster B."/>
            <person name="Roux S."/>
            <person name="Palaniappan K."/>
            <person name="Varghese N."/>
            <person name="Mukherjee S."/>
            <person name="Reddy T.B.K."/>
            <person name="Daum C."/>
            <person name="Copeland A."/>
            <person name="Chen I.A."/>
            <person name="Ivanova N.N."/>
            <person name="Kyrpides N.C."/>
            <person name="Shapiro N."/>
            <person name="Eloe-Fadrosh E.A."/>
            <person name="Pietrasiak N."/>
        </authorList>
    </citation>
    <scope>NUCLEOTIDE SEQUENCE</scope>
    <source>
        <strain evidence="1">UHER 2000/2452</strain>
    </source>
</reference>
<comment type="caution">
    <text evidence="1">The sequence shown here is derived from an EMBL/GenBank/DDBJ whole genome shotgun (WGS) entry which is preliminary data.</text>
</comment>